<evidence type="ECO:0000256" key="13">
    <source>
        <dbReference type="ARBA" id="ARBA00049723"/>
    </source>
</evidence>
<reference evidence="18 21" key="1">
    <citation type="submission" date="2017-05" db="EMBL/GenBank/DDBJ databases">
        <title>Draft genome sequence of MDR A. baumannii AB360.</title>
        <authorList>
            <person name="Wareham D.W."/>
            <person name="Bean D.C."/>
        </authorList>
    </citation>
    <scope>NUCLEOTIDE SEQUENCE [LARGE SCALE GENOMIC DNA]</scope>
    <source>
        <strain evidence="18 21">AB360</strain>
    </source>
</reference>
<dbReference type="PROSITE" id="PS51379">
    <property type="entry name" value="4FE4S_FER_2"/>
    <property type="match status" value="1"/>
</dbReference>
<evidence type="ECO:0000313" key="20">
    <source>
        <dbReference type="EMBL" id="QTK42438.1"/>
    </source>
</evidence>
<dbReference type="InterPro" id="IPR052542">
    <property type="entry name" value="Cholesterol_Oxidase"/>
</dbReference>
<evidence type="ECO:0000256" key="3">
    <source>
        <dbReference type="ARBA" id="ARBA00022548"/>
    </source>
</evidence>
<evidence type="ECO:0000259" key="16">
    <source>
        <dbReference type="PROSITE" id="PS51379"/>
    </source>
</evidence>
<evidence type="ECO:0000256" key="6">
    <source>
        <dbReference type="ARBA" id="ARBA00023002"/>
    </source>
</evidence>
<comment type="pathway">
    <text evidence="12">Steroid metabolism; cholesterol degradation.</text>
</comment>
<evidence type="ECO:0000256" key="11">
    <source>
        <dbReference type="ARBA" id="ARBA00038856"/>
    </source>
</evidence>
<comment type="cofactor">
    <cofactor evidence="1">
        <name>FAD</name>
        <dbReference type="ChEBI" id="CHEBI:57692"/>
    </cofactor>
</comment>
<evidence type="ECO:0000256" key="15">
    <source>
        <dbReference type="ARBA" id="ARBA00049778"/>
    </source>
</evidence>
<dbReference type="EC" id="5.3.3.1" evidence="11"/>
<dbReference type="Gene3D" id="3.50.50.60">
    <property type="entry name" value="FAD/NAD(P)-binding domain"/>
    <property type="match status" value="3"/>
</dbReference>
<reference evidence="19 22" key="2">
    <citation type="journal article" date="2018" name="J. Antimicrob. Chemother.">
        <title>Phylogenomics of colistin-susceptible and resistant XDR Acinetobacter baumannii.</title>
        <authorList>
            <person name="Mustapha M."/>
            <person name="Li B."/>
            <person name="Pacey M.P."/>
            <person name="Mettus R.T."/>
            <person name="McElheny C.L."/>
            <person name="Ernst R.K."/>
            <person name="Cooper V.S."/>
            <person name="Doi Y."/>
        </authorList>
    </citation>
    <scope>NUCLEOTIDE SEQUENCE [LARGE SCALE GENOMIC DNA]</scope>
    <source>
        <strain evidence="19 22">R20</strain>
    </source>
</reference>
<evidence type="ECO:0000256" key="4">
    <source>
        <dbReference type="ARBA" id="ARBA00022630"/>
    </source>
</evidence>
<dbReference type="GO" id="GO:0016995">
    <property type="term" value="F:cholesterol oxidase activity"/>
    <property type="evidence" value="ECO:0007669"/>
    <property type="project" value="UniProtKB-EC"/>
</dbReference>
<evidence type="ECO:0000313" key="17">
    <source>
        <dbReference type="EMBL" id="NDW42357.1"/>
    </source>
</evidence>
<evidence type="ECO:0000313" key="18">
    <source>
        <dbReference type="EMBL" id="OWK66329.1"/>
    </source>
</evidence>
<name>A0A090BAU5_ACIBA</name>
<gene>
    <name evidence="19" type="ORF">C5U34_15510</name>
    <name evidence="18" type="ORF">CBE85_11640</name>
    <name evidence="17" type="ORF">G3N53_14870</name>
    <name evidence="20" type="ORF">J6E47_13545</name>
</gene>
<dbReference type="Proteomes" id="UP000239276">
    <property type="component" value="Unassembled WGS sequence"/>
</dbReference>
<keyword evidence="7" id="KW-0443">Lipid metabolism</keyword>
<dbReference type="RefSeq" id="WP_045544380.1">
    <property type="nucleotide sequence ID" value="NZ_AP014649.1"/>
</dbReference>
<dbReference type="Proteomes" id="UP000197394">
    <property type="component" value="Unassembled WGS sequence"/>
</dbReference>
<reference evidence="20" key="4">
    <citation type="submission" date="2021-03" db="EMBL/GenBank/DDBJ databases">
        <title>Complete genome sequencing of Acinetobacter baumannii.</title>
        <authorList>
            <person name="Yadav B."/>
            <person name="Makwana N."/>
            <person name="Kharat A.S."/>
            <person name="Veeraraghavan B."/>
            <person name="Vijayakumar S."/>
            <person name="Priya M."/>
        </authorList>
    </citation>
    <scope>NUCLEOTIDE SEQUENCE</scope>
    <source>
        <strain evidence="20">KSK6</strain>
    </source>
</reference>
<keyword evidence="8" id="KW-1207">Sterol metabolism</keyword>
<dbReference type="EC" id="1.1.3.6" evidence="13"/>
<dbReference type="Pfam" id="PF05199">
    <property type="entry name" value="GMC_oxred_C"/>
    <property type="match status" value="1"/>
</dbReference>
<evidence type="ECO:0000256" key="8">
    <source>
        <dbReference type="ARBA" id="ARBA00023166"/>
    </source>
</evidence>
<comment type="similarity">
    <text evidence="2">Belongs to the GMC oxidoreductase family.</text>
</comment>
<evidence type="ECO:0000256" key="7">
    <source>
        <dbReference type="ARBA" id="ARBA00023098"/>
    </source>
</evidence>
<evidence type="ECO:0000313" key="21">
    <source>
        <dbReference type="Proteomes" id="UP000197394"/>
    </source>
</evidence>
<dbReference type="Proteomes" id="UP000664966">
    <property type="component" value="Chromosome"/>
</dbReference>
<keyword evidence="6" id="KW-0560">Oxidoreductase</keyword>
<keyword evidence="10" id="KW-0413">Isomerase</keyword>
<protein>
    <recommendedName>
        <fullName evidence="14">Cholesterol oxidase</fullName>
        <ecNumber evidence="13">1.1.3.6</ecNumber>
        <ecNumber evidence="11">5.3.3.1</ecNumber>
    </recommendedName>
    <alternativeName>
        <fullName evidence="15">Cholesterol isomerase</fullName>
    </alternativeName>
</protein>
<evidence type="ECO:0000313" key="23">
    <source>
        <dbReference type="Proteomes" id="UP000470018"/>
    </source>
</evidence>
<dbReference type="InterPro" id="IPR036188">
    <property type="entry name" value="FAD/NAD-bd_sf"/>
</dbReference>
<dbReference type="PANTHER" id="PTHR47470:SF1">
    <property type="entry name" value="FAD-DEPENDENT OXIDOREDUCTASE 2 FAD BINDING DOMAIN-CONTAINING PROTEIN"/>
    <property type="match status" value="1"/>
</dbReference>
<dbReference type="EMBL" id="PUDN01000090">
    <property type="protein sequence ID" value="PQH49494.1"/>
    <property type="molecule type" value="Genomic_DNA"/>
</dbReference>
<dbReference type="EMBL" id="NGKM01000011">
    <property type="protein sequence ID" value="OWK66329.1"/>
    <property type="molecule type" value="Genomic_DNA"/>
</dbReference>
<evidence type="ECO:0000256" key="1">
    <source>
        <dbReference type="ARBA" id="ARBA00001974"/>
    </source>
</evidence>
<dbReference type="Pfam" id="PF13450">
    <property type="entry name" value="NAD_binding_8"/>
    <property type="match status" value="1"/>
</dbReference>
<evidence type="ECO:0000256" key="10">
    <source>
        <dbReference type="ARBA" id="ARBA00023235"/>
    </source>
</evidence>
<evidence type="ECO:0000313" key="19">
    <source>
        <dbReference type="EMBL" id="PQH49494.1"/>
    </source>
</evidence>
<dbReference type="SUPFAM" id="SSF51905">
    <property type="entry name" value="FAD/NAD(P)-binding domain"/>
    <property type="match status" value="1"/>
</dbReference>
<dbReference type="EMBL" id="JAAGTY010000018">
    <property type="protein sequence ID" value="NDW42357.1"/>
    <property type="molecule type" value="Genomic_DNA"/>
</dbReference>
<evidence type="ECO:0000256" key="9">
    <source>
        <dbReference type="ARBA" id="ARBA00023221"/>
    </source>
</evidence>
<organism evidence="17 23">
    <name type="scientific">Acinetobacter baumannii</name>
    <dbReference type="NCBI Taxonomy" id="470"/>
    <lineage>
        <taxon>Bacteria</taxon>
        <taxon>Pseudomonadati</taxon>
        <taxon>Pseudomonadota</taxon>
        <taxon>Gammaproteobacteria</taxon>
        <taxon>Moraxellales</taxon>
        <taxon>Moraxellaceae</taxon>
        <taxon>Acinetobacter</taxon>
        <taxon>Acinetobacter calcoaceticus/baumannii complex</taxon>
    </lineage>
</organism>
<keyword evidence="4" id="KW-0285">Flavoprotein</keyword>
<dbReference type="GO" id="GO:0004769">
    <property type="term" value="F:steroid Delta-isomerase activity"/>
    <property type="evidence" value="ECO:0007669"/>
    <property type="project" value="UniProtKB-EC"/>
</dbReference>
<dbReference type="PANTHER" id="PTHR47470">
    <property type="entry name" value="CHOLESTEROL OXIDASE"/>
    <property type="match status" value="1"/>
</dbReference>
<dbReference type="InterPro" id="IPR017896">
    <property type="entry name" value="4Fe4S_Fe-S-bd"/>
</dbReference>
<reference evidence="17 23" key="3">
    <citation type="submission" date="2020-02" db="EMBL/GenBank/DDBJ databases">
        <title>Whole genome shot-gun sequencing of clinical Carbapenem resistant A. baumannii.</title>
        <authorList>
            <person name="Veeraraghavan B."/>
            <person name="Mathur P."/>
            <person name="Vijayakumar S."/>
            <person name="Vasudevan K."/>
            <person name="Lincy M."/>
            <person name="Kirubananthan A."/>
        </authorList>
    </citation>
    <scope>NUCLEOTIDE SEQUENCE [LARGE SCALE GENOMIC DNA]</scope>
    <source>
        <strain evidence="17 23">SP816</strain>
    </source>
</reference>
<dbReference type="Proteomes" id="UP000470018">
    <property type="component" value="Unassembled WGS sequence"/>
</dbReference>
<dbReference type="GO" id="GO:0008203">
    <property type="term" value="P:cholesterol metabolic process"/>
    <property type="evidence" value="ECO:0007669"/>
    <property type="project" value="UniProtKB-KW"/>
</dbReference>
<evidence type="ECO:0000256" key="2">
    <source>
        <dbReference type="ARBA" id="ARBA00010790"/>
    </source>
</evidence>
<keyword evidence="3" id="KW-0153">Cholesterol metabolism</keyword>
<dbReference type="InterPro" id="IPR007867">
    <property type="entry name" value="GMC_OxRtase_C"/>
</dbReference>
<evidence type="ECO:0000256" key="5">
    <source>
        <dbReference type="ARBA" id="ARBA00022827"/>
    </source>
</evidence>
<evidence type="ECO:0000256" key="12">
    <source>
        <dbReference type="ARBA" id="ARBA00049645"/>
    </source>
</evidence>
<keyword evidence="5" id="KW-0274">FAD</keyword>
<feature type="domain" description="4Fe-4S ferredoxin-type" evidence="16">
    <location>
        <begin position="184"/>
        <end position="213"/>
    </location>
</feature>
<keyword evidence="9" id="KW-0753">Steroid metabolism</keyword>
<proteinExistence type="inferred from homology"/>
<accession>A0A090BAU5</accession>
<dbReference type="AlphaFoldDB" id="A0A090BAU5"/>
<evidence type="ECO:0000313" key="22">
    <source>
        <dbReference type="Proteomes" id="UP000239276"/>
    </source>
</evidence>
<evidence type="ECO:0000256" key="14">
    <source>
        <dbReference type="ARBA" id="ARBA00049744"/>
    </source>
</evidence>
<sequence>MTINNYDYDYLIIGSGFGGSVSACRLTEKGYSVAVMEMGRRWKAEDFAKNNWNTRRWIWRPGMKLFGYFNMRFFRHVTIICGNAVGGGSITYANTLLVPPEHIWDEGTWADAADWKNEMPQHYAEAERMLGVTDNKIFGPADHMLKKMGDAVGVGHTFKPTRVATFFPPEGEEGGKTYPDPYFNGEGPDRGTCTACGGCMTGCKHNAKNTLDKNYLYFAEKNGAKVYEETKVVDVKPLNGKADGSDGYEVTTECSSSWFNKQRRTWRVRNVIFSASSLGTQEMLFRLKQSGSLPNISDDLGNRVRTNAESILGVRFFGKDVDMSKGVAIGSSIYIDHDTHIEATRYQSGSDAMGLMCTYMAKGKPGWTRIFFWLWALICHPFIFLRMSNPVSFARQTLIFLVMQTADASINMRLKRNWFWPFGKVLSSEGKKLPVYIPQANAFTEKVAKMFNGHPMTTITEILFNVPFTAHCMGGCAIASSPERGVVDGQNRVFNYKNLYVVDGSMLGANLGVNPSLTITALAERAMSYIPAKHTLEEQAYTQTHNEVLEATKVSA</sequence>
<dbReference type="EMBL" id="CP072270">
    <property type="protein sequence ID" value="QTK42438.1"/>
    <property type="molecule type" value="Genomic_DNA"/>
</dbReference>